<gene>
    <name evidence="4" type="ORF">ILEXP_LOCUS22207</name>
</gene>
<evidence type="ECO:0000313" key="5">
    <source>
        <dbReference type="Proteomes" id="UP001642360"/>
    </source>
</evidence>
<sequence>MADTRGGGGVVCNDRCGCPSPCPGGIACKCRSSETATGDDPNMQHRECSCGKHCGCNPCTCSKSVVSGPGKDFCKCGKDRPFIYAASETLQRSHILQLQLHSPGVGGNAGLACNFGDSSRYKYE</sequence>
<dbReference type="AlphaFoldDB" id="A0ABC8SAK6"/>
<dbReference type="InterPro" id="IPR000316">
    <property type="entry name" value="Metallthion_15"/>
</dbReference>
<evidence type="ECO:0000256" key="1">
    <source>
        <dbReference type="ARBA" id="ARBA00005802"/>
    </source>
</evidence>
<keyword evidence="3" id="KW-0480">Metal-thiolate cluster</keyword>
<dbReference type="PROSITE" id="PS51257">
    <property type="entry name" value="PROKAR_LIPOPROTEIN"/>
    <property type="match status" value="1"/>
</dbReference>
<proteinExistence type="inferred from homology"/>
<protein>
    <submittedName>
        <fullName evidence="4">Uncharacterized protein</fullName>
    </submittedName>
</protein>
<evidence type="ECO:0000256" key="3">
    <source>
        <dbReference type="ARBA" id="ARBA00022851"/>
    </source>
</evidence>
<dbReference type="PANTHER" id="PTHR48198">
    <property type="entry name" value="EC PROTEIN HOMOLOG"/>
    <property type="match status" value="1"/>
</dbReference>
<comment type="similarity">
    <text evidence="1">Belongs to the metallothionein superfamily. Type 15 family.</text>
</comment>
<evidence type="ECO:0000256" key="2">
    <source>
        <dbReference type="ARBA" id="ARBA00022723"/>
    </source>
</evidence>
<accession>A0ABC8SAK6</accession>
<evidence type="ECO:0000313" key="4">
    <source>
        <dbReference type="EMBL" id="CAK9153902.1"/>
    </source>
</evidence>
<name>A0ABC8SAK6_9AQUA</name>
<dbReference type="Pfam" id="PF02068">
    <property type="entry name" value="Metallothio_PEC"/>
    <property type="match status" value="1"/>
</dbReference>
<keyword evidence="5" id="KW-1185">Reference proteome</keyword>
<dbReference type="GO" id="GO:0046872">
    <property type="term" value="F:metal ion binding"/>
    <property type="evidence" value="ECO:0007669"/>
    <property type="project" value="UniProtKB-KW"/>
</dbReference>
<organism evidence="4 5">
    <name type="scientific">Ilex paraguariensis</name>
    <name type="common">yerba mate</name>
    <dbReference type="NCBI Taxonomy" id="185542"/>
    <lineage>
        <taxon>Eukaryota</taxon>
        <taxon>Viridiplantae</taxon>
        <taxon>Streptophyta</taxon>
        <taxon>Embryophyta</taxon>
        <taxon>Tracheophyta</taxon>
        <taxon>Spermatophyta</taxon>
        <taxon>Magnoliopsida</taxon>
        <taxon>eudicotyledons</taxon>
        <taxon>Gunneridae</taxon>
        <taxon>Pentapetalae</taxon>
        <taxon>asterids</taxon>
        <taxon>campanulids</taxon>
        <taxon>Aquifoliales</taxon>
        <taxon>Aquifoliaceae</taxon>
        <taxon>Ilex</taxon>
    </lineage>
</organism>
<dbReference type="Proteomes" id="UP001642360">
    <property type="component" value="Unassembled WGS sequence"/>
</dbReference>
<dbReference type="PANTHER" id="PTHR48198:SF1">
    <property type="entry name" value="METALLOTHIONEIN-LIKE PROTEIN 4A-RELATED"/>
    <property type="match status" value="1"/>
</dbReference>
<keyword evidence="2" id="KW-0479">Metal-binding</keyword>
<reference evidence="4 5" key="1">
    <citation type="submission" date="2024-02" db="EMBL/GenBank/DDBJ databases">
        <authorList>
            <person name="Vignale AGUSTIN F."/>
            <person name="Sosa J E."/>
            <person name="Modenutti C."/>
        </authorList>
    </citation>
    <scope>NUCLEOTIDE SEQUENCE [LARGE SCALE GENOMIC DNA]</scope>
</reference>
<dbReference type="EMBL" id="CAUOFW020002469">
    <property type="protein sequence ID" value="CAK9153902.1"/>
    <property type="molecule type" value="Genomic_DNA"/>
</dbReference>
<comment type="caution">
    <text evidence="4">The sequence shown here is derived from an EMBL/GenBank/DDBJ whole genome shotgun (WGS) entry which is preliminary data.</text>
</comment>